<dbReference type="AlphaFoldDB" id="A0AAV6YYI6"/>
<dbReference type="EMBL" id="WNYA01005985">
    <property type="protein sequence ID" value="KAG8541981.1"/>
    <property type="molecule type" value="Genomic_DNA"/>
</dbReference>
<sequence>MCHCPPARLGGRSRGGIVLMEVASGSSHSGYPRMCHCPWATLGRWVLMRNMPMELKSSGEYRSGYRECVTVPRPDLAAGPGRNSAHGSRSSNLQVDLSGSTR</sequence>
<reference evidence="2" key="1">
    <citation type="thesis" date="2020" institute="ProQuest LLC" country="789 East Eisenhower Parkway, Ann Arbor, MI, USA">
        <title>Comparative Genomics and Chromosome Evolution.</title>
        <authorList>
            <person name="Mudd A.B."/>
        </authorList>
    </citation>
    <scope>NUCLEOTIDE SEQUENCE</scope>
    <source>
        <strain evidence="2">237g6f4</strain>
        <tissue evidence="2">Blood</tissue>
    </source>
</reference>
<gene>
    <name evidence="2" type="ORF">GDO81_027742</name>
</gene>
<keyword evidence="3" id="KW-1185">Reference proteome</keyword>
<evidence type="ECO:0000313" key="2">
    <source>
        <dbReference type="EMBL" id="KAG8541981.1"/>
    </source>
</evidence>
<dbReference type="Proteomes" id="UP000824782">
    <property type="component" value="Unassembled WGS sequence"/>
</dbReference>
<evidence type="ECO:0000256" key="1">
    <source>
        <dbReference type="SAM" id="MobiDB-lite"/>
    </source>
</evidence>
<feature type="region of interest" description="Disordered" evidence="1">
    <location>
        <begin position="76"/>
        <end position="102"/>
    </location>
</feature>
<organism evidence="2 3">
    <name type="scientific">Engystomops pustulosus</name>
    <name type="common">Tungara frog</name>
    <name type="synonym">Physalaemus pustulosus</name>
    <dbReference type="NCBI Taxonomy" id="76066"/>
    <lineage>
        <taxon>Eukaryota</taxon>
        <taxon>Metazoa</taxon>
        <taxon>Chordata</taxon>
        <taxon>Craniata</taxon>
        <taxon>Vertebrata</taxon>
        <taxon>Euteleostomi</taxon>
        <taxon>Amphibia</taxon>
        <taxon>Batrachia</taxon>
        <taxon>Anura</taxon>
        <taxon>Neobatrachia</taxon>
        <taxon>Hyloidea</taxon>
        <taxon>Leptodactylidae</taxon>
        <taxon>Leiuperinae</taxon>
        <taxon>Engystomops</taxon>
    </lineage>
</organism>
<name>A0AAV6YYI6_ENGPU</name>
<comment type="caution">
    <text evidence="2">The sequence shown here is derived from an EMBL/GenBank/DDBJ whole genome shotgun (WGS) entry which is preliminary data.</text>
</comment>
<accession>A0AAV6YYI6</accession>
<protein>
    <submittedName>
        <fullName evidence="2">Uncharacterized protein</fullName>
    </submittedName>
</protein>
<proteinExistence type="predicted"/>
<feature type="compositionally biased region" description="Polar residues" evidence="1">
    <location>
        <begin position="85"/>
        <end position="102"/>
    </location>
</feature>
<evidence type="ECO:0000313" key="3">
    <source>
        <dbReference type="Proteomes" id="UP000824782"/>
    </source>
</evidence>